<comment type="pathway">
    <text evidence="2">Protein modification; protein ubiquitination.</text>
</comment>
<dbReference type="EMBL" id="AP003345">
    <property type="protein sequence ID" value="BAD53261.1"/>
    <property type="molecule type" value="Genomic_DNA"/>
</dbReference>
<evidence type="ECO:0000313" key="5">
    <source>
        <dbReference type="EMBL" id="BAD53261.1"/>
    </source>
</evidence>
<gene>
    <name evidence="5" type="primary">P0415A04.20</name>
</gene>
<comment type="catalytic activity">
    <reaction evidence="2">
        <text>S-ubiquitinyl-[E2 ubiquitin-conjugating enzyme]-L-cysteine + [acceptor protein]-L-lysine = [E2 ubiquitin-conjugating enzyme]-L-cysteine + N(6)-ubiquitinyl-[acceptor protein]-L-lysine.</text>
        <dbReference type="EC" id="2.3.2.27"/>
    </reaction>
</comment>
<evidence type="ECO:0000259" key="4">
    <source>
        <dbReference type="Pfam" id="PF25598"/>
    </source>
</evidence>
<dbReference type="AlphaFoldDB" id="Q5ZAX5"/>
<evidence type="ECO:0000256" key="1">
    <source>
        <dbReference type="ARBA" id="ARBA00022786"/>
    </source>
</evidence>
<protein>
    <recommendedName>
        <fullName evidence="2 4">U-box domain-containing protein</fullName>
        <ecNumber evidence="2">2.3.2.27</ecNumber>
    </recommendedName>
    <alternativeName>
        <fullName evidence="2">RING-type E3 ubiquitin transferase PUB</fullName>
    </alternativeName>
</protein>
<comment type="function">
    <text evidence="2">Functions as an E3 ubiquitin ligase.</text>
</comment>
<dbReference type="PANTHER" id="PTHR22849">
    <property type="entry name" value="WDSAM1 PROTEIN"/>
    <property type="match status" value="1"/>
</dbReference>
<dbReference type="SUPFAM" id="SSF48371">
    <property type="entry name" value="ARM repeat"/>
    <property type="match status" value="1"/>
</dbReference>
<dbReference type="InterPro" id="IPR045185">
    <property type="entry name" value="PUB22/23/24-like"/>
</dbReference>
<dbReference type="InterPro" id="IPR011989">
    <property type="entry name" value="ARM-like"/>
</dbReference>
<proteinExistence type="predicted"/>
<dbReference type="EC" id="2.3.2.27" evidence="2"/>
<reference evidence="5" key="1">
    <citation type="journal article" date="2002" name="Nature">
        <title>The genome sequence and structure of rice chromosome 1.</title>
        <authorList>
            <person name="Sasaki T."/>
            <person name="Matsumoto T."/>
            <person name="Yamamoto K."/>
            <person name="Sakata K."/>
            <person name="Baba T."/>
            <person name="Katayose Y."/>
            <person name="Wu J."/>
            <person name="Niimura Y."/>
            <person name="Cheng Z."/>
            <person name="Nagamura Y."/>
            <person name="Antonio B.A."/>
            <person name="Kanamori H."/>
            <person name="Hosokawa S."/>
            <person name="Masukawa M."/>
            <person name="Arikawa K."/>
            <person name="Chiden Y."/>
            <person name="Hayashi M."/>
            <person name="Okamoto M."/>
            <person name="Ando T."/>
            <person name="Aoki H."/>
            <person name="Arita K."/>
            <person name="Hamada M."/>
            <person name="Harada C."/>
            <person name="Hijishita S."/>
            <person name="Honda M."/>
            <person name="Ichikawa Y."/>
            <person name="Idonuma A."/>
            <person name="Iijima M."/>
            <person name="Ikeda M."/>
            <person name="Ikeno M."/>
            <person name="Itoh S."/>
            <person name="Itoh T."/>
            <person name="Itoh Y."/>
            <person name="Itoh Y."/>
            <person name="Iwabuchi A."/>
            <person name="Kamiya K."/>
            <person name="Karasawa W."/>
            <person name="Katagiri S."/>
            <person name="Kikuta A."/>
            <person name="Kobayashi N."/>
            <person name="Kono I."/>
            <person name="Machita K."/>
            <person name="Maehara T."/>
            <person name="Mizuno H."/>
            <person name="Mizubayashi T."/>
            <person name="Mukai Y."/>
            <person name="Nagasaki H."/>
            <person name="Nakashima M."/>
            <person name="Nakama Y."/>
            <person name="Nakamichi Y."/>
            <person name="Nakamura M."/>
            <person name="Namiki N."/>
            <person name="Negishi M."/>
            <person name="Ohta I."/>
            <person name="Ono N."/>
            <person name="Saji S."/>
            <person name="Sakai K."/>
            <person name="Shibata M."/>
            <person name="Shimokawa T."/>
            <person name="Shomura A."/>
            <person name="Song J."/>
            <person name="Takazaki Y."/>
            <person name="Terasawa K."/>
            <person name="Tsuji K."/>
            <person name="Waki K."/>
            <person name="Yamagata H."/>
            <person name="Yamane H."/>
            <person name="Yoshiki S."/>
            <person name="Yoshihara R."/>
            <person name="Yukawa K."/>
            <person name="Zhong H."/>
            <person name="Iwama H."/>
            <person name="Endo T."/>
            <person name="Ito H."/>
            <person name="Hahn J.H."/>
            <person name="Kim H.I."/>
            <person name="Eun M.Y."/>
            <person name="Yano M."/>
            <person name="Jiang J."/>
            <person name="Gojobori T."/>
        </authorList>
    </citation>
    <scope>NUCLEOTIDE SEQUENCE [LARGE SCALE GENOMIC DNA]</scope>
</reference>
<dbReference type="Pfam" id="PF25598">
    <property type="entry name" value="ARM_PUB"/>
    <property type="match status" value="1"/>
</dbReference>
<dbReference type="Gene3D" id="1.25.10.10">
    <property type="entry name" value="Leucine-rich Repeat Variant"/>
    <property type="match status" value="1"/>
</dbReference>
<organism evidence="5">
    <name type="scientific">Oryza sativa subsp. japonica</name>
    <name type="common">Rice</name>
    <dbReference type="NCBI Taxonomy" id="39947"/>
    <lineage>
        <taxon>Eukaryota</taxon>
        <taxon>Viridiplantae</taxon>
        <taxon>Streptophyta</taxon>
        <taxon>Embryophyta</taxon>
        <taxon>Tracheophyta</taxon>
        <taxon>Spermatophyta</taxon>
        <taxon>Magnoliopsida</taxon>
        <taxon>Liliopsida</taxon>
        <taxon>Poales</taxon>
        <taxon>Poaceae</taxon>
        <taxon>BOP clade</taxon>
        <taxon>Oryzoideae</taxon>
        <taxon>Oryzeae</taxon>
        <taxon>Oryzinae</taxon>
        <taxon>Oryza</taxon>
        <taxon>Oryza sativa</taxon>
    </lineage>
</organism>
<evidence type="ECO:0000256" key="2">
    <source>
        <dbReference type="RuleBase" id="RU369093"/>
    </source>
</evidence>
<feature type="domain" description="U-box" evidence="4">
    <location>
        <begin position="93"/>
        <end position="181"/>
    </location>
</feature>
<dbReference type="InterPro" id="IPR058678">
    <property type="entry name" value="ARM_PUB"/>
</dbReference>
<accession>Q5ZAX5</accession>
<evidence type="ECO:0000256" key="3">
    <source>
        <dbReference type="SAM" id="MobiDB-lite"/>
    </source>
</evidence>
<name>Q5ZAX5_ORYSJ</name>
<dbReference type="Proteomes" id="UP000817658">
    <property type="component" value="Chromosome 1"/>
</dbReference>
<dbReference type="InterPro" id="IPR016024">
    <property type="entry name" value="ARM-type_fold"/>
</dbReference>
<feature type="region of interest" description="Disordered" evidence="3">
    <location>
        <begin position="190"/>
        <end position="221"/>
    </location>
</feature>
<sequence>MQPAADGERWRGAHPSPGLRAVVRRRRVGAAERATGAVARVRALARDSERNRRCFVSVGTGRMLAAAFESLAAAALVCMMPLDKEAARALIYPQVTKAAMVATTHLVSSDKRVATRVASTGLIPTLIEALVDADKSVSEKALAVFDAMLTSEEGRASARGHALAMPVLVKKMFRVSDVATELCRRHRSLGSVKGGAGEPVRTVRRKPTMGTGRDDQRRCGGGCRRKWRRQRRDGDPAEVVDTLDPQALHHLGVDAGAPVLLHRQGRPGAAQH</sequence>
<dbReference type="PANTHER" id="PTHR22849:SF161">
    <property type="entry name" value="U-BOX DOMAIN-CONTAINING PROTEIN"/>
    <property type="match status" value="1"/>
</dbReference>
<keyword evidence="1 2" id="KW-0833">Ubl conjugation pathway</keyword>
<dbReference type="GO" id="GO:0061630">
    <property type="term" value="F:ubiquitin protein ligase activity"/>
    <property type="evidence" value="ECO:0007669"/>
    <property type="project" value="UniProtKB-UniRule"/>
</dbReference>
<dbReference type="GO" id="GO:0016567">
    <property type="term" value="P:protein ubiquitination"/>
    <property type="evidence" value="ECO:0007669"/>
    <property type="project" value="UniProtKB-UniRule"/>
</dbReference>
<keyword evidence="2" id="KW-0808">Transferase</keyword>